<dbReference type="InterPro" id="IPR012334">
    <property type="entry name" value="Pectin_lyas_fold"/>
</dbReference>
<name>A0ABS1HHS7_9BACT</name>
<dbReference type="Gene3D" id="2.160.20.10">
    <property type="entry name" value="Single-stranded right-handed beta-helix, Pectin lyase-like"/>
    <property type="match status" value="1"/>
</dbReference>
<keyword evidence="2" id="KW-0732">Signal</keyword>
<dbReference type="Gene3D" id="2.60.120.260">
    <property type="entry name" value="Galactose-binding domain-like"/>
    <property type="match status" value="3"/>
</dbReference>
<dbReference type="SMART" id="SM00710">
    <property type="entry name" value="PbH1"/>
    <property type="match status" value="5"/>
</dbReference>
<evidence type="ECO:0000256" key="1">
    <source>
        <dbReference type="ARBA" id="ARBA00022801"/>
    </source>
</evidence>
<feature type="domain" description="CBM-cenC" evidence="3">
    <location>
        <begin position="29"/>
        <end position="176"/>
    </location>
</feature>
<proteinExistence type="predicted"/>
<evidence type="ECO:0000259" key="3">
    <source>
        <dbReference type="Pfam" id="PF02018"/>
    </source>
</evidence>
<dbReference type="InterPro" id="IPR006626">
    <property type="entry name" value="PbH1"/>
</dbReference>
<gene>
    <name evidence="4" type="ORF">JIV24_07695</name>
</gene>
<dbReference type="RefSeq" id="WP_200464442.1">
    <property type="nucleotide sequence ID" value="NZ_JAENRR010000013.1"/>
</dbReference>
<accession>A0ABS1HHS7</accession>
<evidence type="ECO:0000256" key="2">
    <source>
        <dbReference type="SAM" id="SignalP"/>
    </source>
</evidence>
<feature type="domain" description="CBM-cenC" evidence="3">
    <location>
        <begin position="202"/>
        <end position="348"/>
    </location>
</feature>
<dbReference type="EMBL" id="JAENRR010000013">
    <property type="protein sequence ID" value="MBK3517218.1"/>
    <property type="molecule type" value="Genomic_DNA"/>
</dbReference>
<organism evidence="4 5">
    <name type="scientific">Carboxylicivirga marina</name>
    <dbReference type="NCBI Taxonomy" id="2800988"/>
    <lineage>
        <taxon>Bacteria</taxon>
        <taxon>Pseudomonadati</taxon>
        <taxon>Bacteroidota</taxon>
        <taxon>Bacteroidia</taxon>
        <taxon>Marinilabiliales</taxon>
        <taxon>Marinilabiliaceae</taxon>
        <taxon>Carboxylicivirga</taxon>
    </lineage>
</organism>
<dbReference type="SUPFAM" id="SSF51126">
    <property type="entry name" value="Pectin lyase-like"/>
    <property type="match status" value="1"/>
</dbReference>
<dbReference type="Pfam" id="PF02018">
    <property type="entry name" value="CBM_4_9"/>
    <property type="match status" value="3"/>
</dbReference>
<feature type="chain" id="PRO_5046463400" evidence="2">
    <location>
        <begin position="24"/>
        <end position="1158"/>
    </location>
</feature>
<evidence type="ECO:0000313" key="5">
    <source>
        <dbReference type="Proteomes" id="UP000605676"/>
    </source>
</evidence>
<comment type="caution">
    <text evidence="4">The sequence shown here is derived from an EMBL/GenBank/DDBJ whole genome shotgun (WGS) entry which is preliminary data.</text>
</comment>
<keyword evidence="1" id="KW-0378">Hydrolase</keyword>
<feature type="signal peptide" evidence="2">
    <location>
        <begin position="1"/>
        <end position="23"/>
    </location>
</feature>
<reference evidence="4 5" key="1">
    <citation type="submission" date="2021-01" db="EMBL/GenBank/DDBJ databases">
        <title>Carboxyliciviraga sp.nov., isolated from coastal sediments.</title>
        <authorList>
            <person name="Lu D."/>
            <person name="Zhang T."/>
        </authorList>
    </citation>
    <scope>NUCLEOTIDE SEQUENCE [LARGE SCALE GENOMIC DNA]</scope>
    <source>
        <strain evidence="4 5">N1Y132</strain>
    </source>
</reference>
<dbReference type="InterPro" id="IPR003305">
    <property type="entry name" value="CenC_carb-bd"/>
</dbReference>
<dbReference type="Proteomes" id="UP000605676">
    <property type="component" value="Unassembled WGS sequence"/>
</dbReference>
<protein>
    <submittedName>
        <fullName evidence="4">Carbohydrate binding domain-containing protein</fullName>
    </submittedName>
</protein>
<sequence length="1158" mass="130128">MNKFGLYIKITAALHLMSFVLLSSVYGDNLVGNGNFEDHVTEDLRVFDGPWRSNKIQWEKDGTGTAIASEEAAYEGVYGFFFKRDASDQQQNNITVWQDMPAEAGKTYTFSFMAQLQNTEENVLRFAVKKMVDDAPVDVFLWEPDTLIVDEYTSWNKYEGNITIPDNASGVRLILFRNPGGDSCFVDNVSLLEYVPETETGLVGNGHFEDNVTEDLRVFDGPWRNNKIQWEKDGTGTAIASEEAAYEGVYGFFFKRDASDQQQNNITVWQDMPAEAGKTYTFSFMAQLQNTEENVLRFAVKKMVDDAPVDVFLWEPDTLIVDEYTSWNKYEGNITIPDNASGVRLILFRNPGGDSCFVDNVSLLEYVPETETGLVGNGHFEDNVTEDLRVFDGPWRNNKIQWEKDGAGTAIASEDAAYEGAYGFFFKRDASEEQKNSITVWQDIPVEAGETYTFSFMAQLQNTADNVLRFGVKKMVDGAPVDVFLWDLDTLEVDEYINWNKYEGNITIPDNASGVRLTFFRNPGGDSCFIDNVSLNILDKEPQAYYVSSSEGNDSNDGLSPQTAWQSLEKVNQSFFVPGDSILFKTDDEFIGQLRVNNSGKPGQKIVISKYGEGDKPHLNGSGAEGGDFADVIYVENQSYIEISSLQISNNRFVPRADNKDTRSYGVHVRVNGPESQTHFRIKDLTIMDIYPVTNEGVDFQYVDVAGVYFYTTENWPANPKHMSDIIVEDCYITRTGKFGIWVKHNGIVEEGVGNDTINKNMDIIIRNNHMFETGGSGITVSRAYNCLVENNLIDYSGFSGPDERLVGRGSGIWFYATYNGISQYNSIYHPRGENDSYGQHIDFKNKDVIVQYNYSEDSEGGFMQILGDNIKSTYRFNVSVNDGFRKGGSDKLDGNSLKISDHSEPVRVVSDSNFVYNNTIFVDANIKPGIYIEGTNTIIYNNIFQAFDDGSIGRTTNIVERKGGGISISHNLFDGEVHRSFRNTDKNGILGDPNHKNPRGSGKEHYALNEPSYAVYAGLSFKEPVFPMAGKGIFKDIPVNPDVDIFGNPIDIENIRPNVGAQAGRDDYAENSRSKFYIEQNPVRDMVMLRIPETQLSDEFNFRIVNLRGEVVQVVASYDTTDNVISFPINKSLPNGIYLLQVNNEKVDYGVKFMFVK</sequence>
<dbReference type="InterPro" id="IPR008979">
    <property type="entry name" value="Galactose-bd-like_sf"/>
</dbReference>
<keyword evidence="5" id="KW-1185">Reference proteome</keyword>
<evidence type="ECO:0000313" key="4">
    <source>
        <dbReference type="EMBL" id="MBK3517218.1"/>
    </source>
</evidence>
<dbReference type="SUPFAM" id="SSF49785">
    <property type="entry name" value="Galactose-binding domain-like"/>
    <property type="match status" value="3"/>
</dbReference>
<dbReference type="InterPro" id="IPR011050">
    <property type="entry name" value="Pectin_lyase_fold/virulence"/>
</dbReference>
<feature type="domain" description="CBM-cenC" evidence="3">
    <location>
        <begin position="374"/>
        <end position="521"/>
    </location>
</feature>